<name>A0A0A3IHX5_9BACI</name>
<gene>
    <name evidence="1" type="ORF">CD32_12285</name>
</gene>
<reference evidence="1 2" key="1">
    <citation type="submission" date="2014-02" db="EMBL/GenBank/DDBJ databases">
        <title>Draft genome sequence of Lysinibacillus odysseyi NBRC 100172.</title>
        <authorList>
            <person name="Zhang F."/>
            <person name="Wang G."/>
            <person name="Zhang L."/>
        </authorList>
    </citation>
    <scope>NUCLEOTIDE SEQUENCE [LARGE SCALE GENOMIC DNA]</scope>
    <source>
        <strain evidence="1 2">NBRC 100172</strain>
    </source>
</reference>
<dbReference type="EMBL" id="JPVP01000056">
    <property type="protein sequence ID" value="KGR84366.1"/>
    <property type="molecule type" value="Genomic_DNA"/>
</dbReference>
<accession>A0A0A3IHX5</accession>
<dbReference type="RefSeq" id="WP_036154990.1">
    <property type="nucleotide sequence ID" value="NZ_AVCX01000005.1"/>
</dbReference>
<protein>
    <submittedName>
        <fullName evidence="1">Uncharacterized protein</fullName>
    </submittedName>
</protein>
<organism evidence="1 2">
    <name type="scientific">Lysinibacillus odysseyi 34hs-1 = NBRC 100172</name>
    <dbReference type="NCBI Taxonomy" id="1220589"/>
    <lineage>
        <taxon>Bacteria</taxon>
        <taxon>Bacillati</taxon>
        <taxon>Bacillota</taxon>
        <taxon>Bacilli</taxon>
        <taxon>Bacillales</taxon>
        <taxon>Bacillaceae</taxon>
        <taxon>Lysinibacillus</taxon>
    </lineage>
</organism>
<proteinExistence type="predicted"/>
<dbReference type="STRING" id="1220589.CD32_12285"/>
<dbReference type="OrthoDB" id="6194834at2"/>
<comment type="caution">
    <text evidence="1">The sequence shown here is derived from an EMBL/GenBank/DDBJ whole genome shotgun (WGS) entry which is preliminary data.</text>
</comment>
<sequence>MKKVIITFAVGTVCVLIIPYLLSYRFHYPPLPFENMTKREVVEKINDADNRLVKLTTENGHEWFITSERNIAAVDEMIKELVSKEGWVFELKEGSGLIFEKQGERLIVTTQKWTGDYVLCQIPAYFNE</sequence>
<dbReference type="eggNOG" id="ENOG50332F4">
    <property type="taxonomic scope" value="Bacteria"/>
</dbReference>
<evidence type="ECO:0000313" key="1">
    <source>
        <dbReference type="EMBL" id="KGR84366.1"/>
    </source>
</evidence>
<evidence type="ECO:0000313" key="2">
    <source>
        <dbReference type="Proteomes" id="UP000030437"/>
    </source>
</evidence>
<keyword evidence="2" id="KW-1185">Reference proteome</keyword>
<dbReference type="Proteomes" id="UP000030437">
    <property type="component" value="Unassembled WGS sequence"/>
</dbReference>
<dbReference type="AlphaFoldDB" id="A0A0A3IHX5"/>